<dbReference type="InterPro" id="IPR029047">
    <property type="entry name" value="HSP70_peptide-bd_sf"/>
</dbReference>
<dbReference type="InterPro" id="IPR013126">
    <property type="entry name" value="Hsp_70_fam"/>
</dbReference>
<reference evidence="5" key="2">
    <citation type="submission" date="2020-11" db="EMBL/GenBank/DDBJ databases">
        <authorList>
            <person name="McCartney M.A."/>
            <person name="Auch B."/>
            <person name="Kono T."/>
            <person name="Mallez S."/>
            <person name="Becker A."/>
            <person name="Gohl D.M."/>
            <person name="Silverstein K.A.T."/>
            <person name="Koren S."/>
            <person name="Bechman K.B."/>
            <person name="Herman A."/>
            <person name="Abrahante J.E."/>
            <person name="Garbe J."/>
        </authorList>
    </citation>
    <scope>NUCLEOTIDE SEQUENCE</scope>
    <source>
        <strain evidence="5">Duluth1</strain>
        <tissue evidence="5">Whole animal</tissue>
    </source>
</reference>
<dbReference type="InterPro" id="IPR019510">
    <property type="entry name" value="AKAP7-like_phosphoesterase"/>
</dbReference>
<dbReference type="InterPro" id="IPR009097">
    <property type="entry name" value="Cyclic_Pdiesterase"/>
</dbReference>
<comment type="similarity">
    <text evidence="1">Belongs to the heat shock protein 70 family.</text>
</comment>
<keyword evidence="2" id="KW-0547">Nucleotide-binding</keyword>
<evidence type="ECO:0000256" key="3">
    <source>
        <dbReference type="ARBA" id="ARBA00022840"/>
    </source>
</evidence>
<dbReference type="FunFam" id="2.60.34.10:FF:000014">
    <property type="entry name" value="Chaperone protein DnaK HSP70"/>
    <property type="match status" value="1"/>
</dbReference>
<protein>
    <recommendedName>
        <fullName evidence="4">A-kinase anchor protein 7-like phosphoesterase domain-containing protein</fullName>
    </recommendedName>
</protein>
<gene>
    <name evidence="5" type="ORF">DPMN_170056</name>
</gene>
<dbReference type="Gene3D" id="2.60.34.10">
    <property type="entry name" value="Substrate Binding Domain Of DNAk, Chain A, domain 1"/>
    <property type="match status" value="1"/>
</dbReference>
<dbReference type="Pfam" id="PF10469">
    <property type="entry name" value="AKAP7_NLS"/>
    <property type="match status" value="1"/>
</dbReference>
<sequence>MATASTEQGEVLAGDVTDVLPLDVTPVSLGIETMGGVFSRLINRNTTIHTKKSQVYSTAADGQTTVEIKVFQGEREITTHNKLLGQFMLSGIPPMPRGVPQIEVVFDIDANGIVNVSAREQGTGKEQQIVIQSSGGLSKDEIENMVRNAEKYAAEDAKKKPLSKSHKRQKWTHFICVEIRNETLKKELLKVQDRIEQRYPQYAVFRIPSCDFHITLEVLSLPEESDVRKCVSILDQIKKDIGSNMFMCSEILLKGIGQFGDRVIFAKITLSEHFYTCRKMIQQTLVKSNIKCENNSKRFIPHMTLFKIKDSPEWKLTEKLNLRKFFKTQFGFQSFDNVQLCEMGERSNEFYKTVWGYWE</sequence>
<evidence type="ECO:0000259" key="4">
    <source>
        <dbReference type="Pfam" id="PF10469"/>
    </source>
</evidence>
<dbReference type="Proteomes" id="UP000828390">
    <property type="component" value="Unassembled WGS sequence"/>
</dbReference>
<keyword evidence="3" id="KW-0067">ATP-binding</keyword>
<dbReference type="GO" id="GO:0005524">
    <property type="term" value="F:ATP binding"/>
    <property type="evidence" value="ECO:0007669"/>
    <property type="project" value="UniProtKB-KW"/>
</dbReference>
<dbReference type="EMBL" id="JAIWYP010000009">
    <property type="protein sequence ID" value="KAH3768840.1"/>
    <property type="molecule type" value="Genomic_DNA"/>
</dbReference>
<dbReference type="AlphaFoldDB" id="A0A9D4DYL0"/>
<dbReference type="Pfam" id="PF00012">
    <property type="entry name" value="HSP70"/>
    <property type="match status" value="1"/>
</dbReference>
<evidence type="ECO:0000313" key="6">
    <source>
        <dbReference type="Proteomes" id="UP000828390"/>
    </source>
</evidence>
<dbReference type="SUPFAM" id="SSF100920">
    <property type="entry name" value="Heat shock protein 70kD (HSP70), peptide-binding domain"/>
    <property type="match status" value="1"/>
</dbReference>
<evidence type="ECO:0000313" key="5">
    <source>
        <dbReference type="EMBL" id="KAH3768840.1"/>
    </source>
</evidence>
<keyword evidence="6" id="KW-1185">Reference proteome</keyword>
<dbReference type="OrthoDB" id="2401965at2759"/>
<evidence type="ECO:0000256" key="2">
    <source>
        <dbReference type="ARBA" id="ARBA00022741"/>
    </source>
</evidence>
<dbReference type="Gene3D" id="3.90.1140.10">
    <property type="entry name" value="Cyclic phosphodiesterase"/>
    <property type="match status" value="1"/>
</dbReference>
<evidence type="ECO:0000256" key="1">
    <source>
        <dbReference type="ARBA" id="ARBA00007381"/>
    </source>
</evidence>
<organism evidence="5 6">
    <name type="scientific">Dreissena polymorpha</name>
    <name type="common">Zebra mussel</name>
    <name type="synonym">Mytilus polymorpha</name>
    <dbReference type="NCBI Taxonomy" id="45954"/>
    <lineage>
        <taxon>Eukaryota</taxon>
        <taxon>Metazoa</taxon>
        <taxon>Spiralia</taxon>
        <taxon>Lophotrochozoa</taxon>
        <taxon>Mollusca</taxon>
        <taxon>Bivalvia</taxon>
        <taxon>Autobranchia</taxon>
        <taxon>Heteroconchia</taxon>
        <taxon>Euheterodonta</taxon>
        <taxon>Imparidentia</taxon>
        <taxon>Neoheterodontei</taxon>
        <taxon>Myida</taxon>
        <taxon>Dreissenoidea</taxon>
        <taxon>Dreissenidae</taxon>
        <taxon>Dreissena</taxon>
    </lineage>
</organism>
<dbReference type="GO" id="GO:0140662">
    <property type="term" value="F:ATP-dependent protein folding chaperone"/>
    <property type="evidence" value="ECO:0007669"/>
    <property type="project" value="InterPro"/>
</dbReference>
<reference evidence="5" key="1">
    <citation type="journal article" date="2019" name="bioRxiv">
        <title>The Genome of the Zebra Mussel, Dreissena polymorpha: A Resource for Invasive Species Research.</title>
        <authorList>
            <person name="McCartney M.A."/>
            <person name="Auch B."/>
            <person name="Kono T."/>
            <person name="Mallez S."/>
            <person name="Zhang Y."/>
            <person name="Obille A."/>
            <person name="Becker A."/>
            <person name="Abrahante J.E."/>
            <person name="Garbe J."/>
            <person name="Badalamenti J.P."/>
            <person name="Herman A."/>
            <person name="Mangelson H."/>
            <person name="Liachko I."/>
            <person name="Sullivan S."/>
            <person name="Sone E.D."/>
            <person name="Koren S."/>
            <person name="Silverstein K.A.T."/>
            <person name="Beckman K.B."/>
            <person name="Gohl D.M."/>
        </authorList>
    </citation>
    <scope>NUCLEOTIDE SEQUENCE</scope>
    <source>
        <strain evidence="5">Duluth1</strain>
        <tissue evidence="5">Whole animal</tissue>
    </source>
</reference>
<dbReference type="PANTHER" id="PTHR19375">
    <property type="entry name" value="HEAT SHOCK PROTEIN 70KDA"/>
    <property type="match status" value="1"/>
</dbReference>
<feature type="domain" description="A-kinase anchor protein 7-like phosphoesterase" evidence="4">
    <location>
        <begin position="172"/>
        <end position="354"/>
    </location>
</feature>
<dbReference type="PRINTS" id="PR00301">
    <property type="entry name" value="HEATSHOCK70"/>
</dbReference>
<proteinExistence type="inferred from homology"/>
<name>A0A9D4DYL0_DREPO</name>
<accession>A0A9D4DYL0</accession>
<comment type="caution">
    <text evidence="5">The sequence shown here is derived from an EMBL/GenBank/DDBJ whole genome shotgun (WGS) entry which is preliminary data.</text>
</comment>
<dbReference type="SUPFAM" id="SSF55144">
    <property type="entry name" value="LigT-like"/>
    <property type="match status" value="1"/>
</dbReference>